<evidence type="ECO:0000313" key="2">
    <source>
        <dbReference type="Proteomes" id="UP001589610"/>
    </source>
</evidence>
<proteinExistence type="predicted"/>
<gene>
    <name evidence="1" type="ORF">ACFFRH_28230</name>
</gene>
<reference evidence="1 2" key="1">
    <citation type="submission" date="2024-09" db="EMBL/GenBank/DDBJ databases">
        <authorList>
            <person name="Sun Q."/>
            <person name="Mori K."/>
        </authorList>
    </citation>
    <scope>NUCLEOTIDE SEQUENCE [LARGE SCALE GENOMIC DNA]</scope>
    <source>
        <strain evidence="1 2">JCM 3028</strain>
    </source>
</reference>
<keyword evidence="2" id="KW-1185">Reference proteome</keyword>
<protein>
    <submittedName>
        <fullName evidence="1">Uncharacterized protein</fullName>
    </submittedName>
</protein>
<organism evidence="1 2">
    <name type="scientific">Streptosporangium vulgare</name>
    <dbReference type="NCBI Taxonomy" id="46190"/>
    <lineage>
        <taxon>Bacteria</taxon>
        <taxon>Bacillati</taxon>
        <taxon>Actinomycetota</taxon>
        <taxon>Actinomycetes</taxon>
        <taxon>Streptosporangiales</taxon>
        <taxon>Streptosporangiaceae</taxon>
        <taxon>Streptosporangium</taxon>
    </lineage>
</organism>
<evidence type="ECO:0000313" key="1">
    <source>
        <dbReference type="EMBL" id="MFB9679386.1"/>
    </source>
</evidence>
<dbReference type="Proteomes" id="UP001589610">
    <property type="component" value="Unassembled WGS sequence"/>
</dbReference>
<dbReference type="RefSeq" id="WP_344749773.1">
    <property type="nucleotide sequence ID" value="NZ_BAAAWW010000206.1"/>
</dbReference>
<dbReference type="EMBL" id="JBHMBS010000015">
    <property type="protein sequence ID" value="MFB9679386.1"/>
    <property type="molecule type" value="Genomic_DNA"/>
</dbReference>
<sequence length="58" mass="6568">MDAMRLAVLTEELRAEQGRWQVAVADATRRLHEVEQRVVQTEETVLSQEVGVSTTSTR</sequence>
<name>A0ABV5TJV1_9ACTN</name>
<accession>A0ABV5TJV1</accession>
<comment type="caution">
    <text evidence="1">The sequence shown here is derived from an EMBL/GenBank/DDBJ whole genome shotgun (WGS) entry which is preliminary data.</text>
</comment>